<feature type="signal peptide" evidence="6">
    <location>
        <begin position="1"/>
        <end position="21"/>
    </location>
</feature>
<accession>K2RSP4</accession>
<dbReference type="InterPro" id="IPR001929">
    <property type="entry name" value="Germin"/>
</dbReference>
<dbReference type="Proteomes" id="UP000007129">
    <property type="component" value="Unassembled WGS sequence"/>
</dbReference>
<gene>
    <name evidence="8" type="ORF">MPH_05007</name>
</gene>
<comment type="caution">
    <text evidence="8">The sequence shown here is derived from an EMBL/GenBank/DDBJ whole genome shotgun (WGS) entry which is preliminary data.</text>
</comment>
<protein>
    <recommendedName>
        <fullName evidence="7">Cupin type-1 domain-containing protein</fullName>
    </recommendedName>
</protein>
<organism evidence="8 9">
    <name type="scientific">Macrophomina phaseolina (strain MS6)</name>
    <name type="common">Charcoal rot fungus</name>
    <dbReference type="NCBI Taxonomy" id="1126212"/>
    <lineage>
        <taxon>Eukaryota</taxon>
        <taxon>Fungi</taxon>
        <taxon>Dikarya</taxon>
        <taxon>Ascomycota</taxon>
        <taxon>Pezizomycotina</taxon>
        <taxon>Dothideomycetes</taxon>
        <taxon>Dothideomycetes incertae sedis</taxon>
        <taxon>Botryosphaeriales</taxon>
        <taxon>Botryosphaeriaceae</taxon>
        <taxon>Macrophomina</taxon>
    </lineage>
</organism>
<dbReference type="OrthoDB" id="1921208at2759"/>
<dbReference type="Gene3D" id="2.60.120.10">
    <property type="entry name" value="Jelly Rolls"/>
    <property type="match status" value="1"/>
</dbReference>
<evidence type="ECO:0000256" key="1">
    <source>
        <dbReference type="ARBA" id="ARBA00004613"/>
    </source>
</evidence>
<dbReference type="GO" id="GO:0005576">
    <property type="term" value="C:extracellular region"/>
    <property type="evidence" value="ECO:0007669"/>
    <property type="project" value="UniProtKB-SubCell"/>
</dbReference>
<dbReference type="AlphaFoldDB" id="K2RSP4"/>
<dbReference type="PANTHER" id="PTHR31238">
    <property type="entry name" value="GERMIN-LIKE PROTEIN SUBFAMILY 3 MEMBER 3"/>
    <property type="match status" value="1"/>
</dbReference>
<proteinExistence type="inferred from homology"/>
<dbReference type="VEuPathDB" id="FungiDB:MPH_05007"/>
<dbReference type="eggNOG" id="ENOG502SEUU">
    <property type="taxonomic scope" value="Eukaryota"/>
</dbReference>
<feature type="chain" id="PRO_5003866968" description="Cupin type-1 domain-containing protein" evidence="6">
    <location>
        <begin position="22"/>
        <end position="235"/>
    </location>
</feature>
<keyword evidence="3" id="KW-0964">Secreted</keyword>
<keyword evidence="4" id="KW-0479">Metal-binding</keyword>
<reference evidence="8 9" key="1">
    <citation type="journal article" date="2012" name="BMC Genomics">
        <title>Tools to kill: Genome of one of the most destructive plant pathogenic fungi Macrophomina phaseolina.</title>
        <authorList>
            <person name="Islam M.S."/>
            <person name="Haque M.S."/>
            <person name="Islam M.M."/>
            <person name="Emdad E.M."/>
            <person name="Halim A."/>
            <person name="Hossen Q.M.M."/>
            <person name="Hossain M.Z."/>
            <person name="Ahmed B."/>
            <person name="Rahim S."/>
            <person name="Rahman M.S."/>
            <person name="Alam M.M."/>
            <person name="Hou S."/>
            <person name="Wan X."/>
            <person name="Saito J.A."/>
            <person name="Alam M."/>
        </authorList>
    </citation>
    <scope>NUCLEOTIDE SEQUENCE [LARGE SCALE GENOMIC DNA]</scope>
    <source>
        <strain evidence="8 9">MS6</strain>
    </source>
</reference>
<dbReference type="InterPro" id="IPR006045">
    <property type="entry name" value="Cupin_1"/>
</dbReference>
<evidence type="ECO:0000313" key="8">
    <source>
        <dbReference type="EMBL" id="EKG17753.1"/>
    </source>
</evidence>
<evidence type="ECO:0000256" key="6">
    <source>
        <dbReference type="SAM" id="SignalP"/>
    </source>
</evidence>
<sequence length="235" mass="25015">MSSKISLFLGLLAAGLHRVTAVDQVINAQLVDQTKLAATRLERLKLFPADNDTLFDFYSQPNFTWEPGSVVNMNTATFPYVTGNRMTLALLNLGPCSMLPPHYHPRAANFVVAVNGTTDTYMIEENGARTVTVTLTAGKATIFPMASIHMMENKGCEPAQLVSALNSEDTGTVNIANALFDWLPAALVAPAVGYGPADLNGTAKAVPPVGTGSIFGRKDCLARCAKAGYKVYGST</sequence>
<dbReference type="SUPFAM" id="SSF51182">
    <property type="entry name" value="RmlC-like cupins"/>
    <property type="match status" value="1"/>
</dbReference>
<evidence type="ECO:0000256" key="3">
    <source>
        <dbReference type="ARBA" id="ARBA00022525"/>
    </source>
</evidence>
<dbReference type="InParanoid" id="K2RSP4"/>
<dbReference type="InterPro" id="IPR011051">
    <property type="entry name" value="RmlC_Cupin_sf"/>
</dbReference>
<dbReference type="SMART" id="SM00835">
    <property type="entry name" value="Cupin_1"/>
    <property type="match status" value="1"/>
</dbReference>
<evidence type="ECO:0000259" key="7">
    <source>
        <dbReference type="SMART" id="SM00835"/>
    </source>
</evidence>
<dbReference type="HOGENOM" id="CLU_061239_0_0_1"/>
<evidence type="ECO:0000256" key="4">
    <source>
        <dbReference type="ARBA" id="ARBA00022723"/>
    </source>
</evidence>
<evidence type="ECO:0000256" key="5">
    <source>
        <dbReference type="ARBA" id="ARBA00023211"/>
    </source>
</evidence>
<comment type="subcellular location">
    <subcellularLocation>
        <location evidence="1">Secreted</location>
    </subcellularLocation>
</comment>
<dbReference type="PRINTS" id="PR00325">
    <property type="entry name" value="GERMIN"/>
</dbReference>
<keyword evidence="5" id="KW-0464">Manganese</keyword>
<dbReference type="InterPro" id="IPR014710">
    <property type="entry name" value="RmlC-like_jellyroll"/>
</dbReference>
<name>K2RSP4_MACPH</name>
<dbReference type="CDD" id="cd02241">
    <property type="entry name" value="cupin_OxOx"/>
    <property type="match status" value="1"/>
</dbReference>
<dbReference type="Pfam" id="PF00190">
    <property type="entry name" value="Cupin_1"/>
    <property type="match status" value="1"/>
</dbReference>
<comment type="similarity">
    <text evidence="2">Belongs to the germin family.</text>
</comment>
<dbReference type="STRING" id="1126212.K2RSP4"/>
<keyword evidence="6" id="KW-0732">Signal</keyword>
<dbReference type="GO" id="GO:0030145">
    <property type="term" value="F:manganese ion binding"/>
    <property type="evidence" value="ECO:0007669"/>
    <property type="project" value="InterPro"/>
</dbReference>
<evidence type="ECO:0000256" key="2">
    <source>
        <dbReference type="ARBA" id="ARBA00007456"/>
    </source>
</evidence>
<evidence type="ECO:0000313" key="9">
    <source>
        <dbReference type="Proteomes" id="UP000007129"/>
    </source>
</evidence>
<feature type="domain" description="Cupin type-1" evidence="7">
    <location>
        <begin position="55"/>
        <end position="200"/>
    </location>
</feature>
<dbReference type="EMBL" id="AHHD01000226">
    <property type="protein sequence ID" value="EKG17753.1"/>
    <property type="molecule type" value="Genomic_DNA"/>
</dbReference>